<dbReference type="AlphaFoldDB" id="A0AAJ0GGJ2"/>
<accession>A0AAJ0GGJ2</accession>
<evidence type="ECO:0000313" key="6">
    <source>
        <dbReference type="Proteomes" id="UP001271007"/>
    </source>
</evidence>
<organism evidence="5 6">
    <name type="scientific">Extremus antarcticus</name>
    <dbReference type="NCBI Taxonomy" id="702011"/>
    <lineage>
        <taxon>Eukaryota</taxon>
        <taxon>Fungi</taxon>
        <taxon>Dikarya</taxon>
        <taxon>Ascomycota</taxon>
        <taxon>Pezizomycotina</taxon>
        <taxon>Dothideomycetes</taxon>
        <taxon>Dothideomycetidae</taxon>
        <taxon>Mycosphaerellales</taxon>
        <taxon>Extremaceae</taxon>
        <taxon>Extremus</taxon>
    </lineage>
</organism>
<evidence type="ECO:0000313" key="5">
    <source>
        <dbReference type="EMBL" id="KAK3057102.1"/>
    </source>
</evidence>
<comment type="similarity">
    <text evidence="1 3">Belongs to the type-B carboxylesterase/lipase family.</text>
</comment>
<dbReference type="InterPro" id="IPR019826">
    <property type="entry name" value="Carboxylesterase_B_AS"/>
</dbReference>
<proteinExistence type="inferred from homology"/>
<dbReference type="InterPro" id="IPR002018">
    <property type="entry name" value="CarbesteraseB"/>
</dbReference>
<comment type="caution">
    <text evidence="5">The sequence shown here is derived from an EMBL/GenBank/DDBJ whole genome shotgun (WGS) entry which is preliminary data.</text>
</comment>
<name>A0AAJ0GGJ2_9PEZI</name>
<feature type="signal peptide" evidence="3">
    <location>
        <begin position="1"/>
        <end position="21"/>
    </location>
</feature>
<dbReference type="Gene3D" id="3.40.50.1820">
    <property type="entry name" value="alpha/beta hydrolase"/>
    <property type="match status" value="1"/>
</dbReference>
<evidence type="ECO:0000256" key="1">
    <source>
        <dbReference type="ARBA" id="ARBA00005964"/>
    </source>
</evidence>
<dbReference type="EC" id="3.1.1.-" evidence="3"/>
<dbReference type="InterPro" id="IPR050654">
    <property type="entry name" value="AChE-related_enzymes"/>
</dbReference>
<evidence type="ECO:0000256" key="2">
    <source>
        <dbReference type="ARBA" id="ARBA00022801"/>
    </source>
</evidence>
<feature type="chain" id="PRO_5042314917" description="Carboxylic ester hydrolase" evidence="3">
    <location>
        <begin position="22"/>
        <end position="559"/>
    </location>
</feature>
<dbReference type="Proteomes" id="UP001271007">
    <property type="component" value="Unassembled WGS sequence"/>
</dbReference>
<reference evidence="5" key="1">
    <citation type="submission" date="2023-04" db="EMBL/GenBank/DDBJ databases">
        <title>Black Yeasts Isolated from many extreme environments.</title>
        <authorList>
            <person name="Coleine C."/>
            <person name="Stajich J.E."/>
            <person name="Selbmann L."/>
        </authorList>
    </citation>
    <scope>NUCLEOTIDE SEQUENCE</scope>
    <source>
        <strain evidence="5">CCFEE 5312</strain>
    </source>
</reference>
<keyword evidence="3" id="KW-0732">Signal</keyword>
<protein>
    <recommendedName>
        <fullName evidence="3">Carboxylic ester hydrolase</fullName>
        <ecNumber evidence="3">3.1.1.-</ecNumber>
    </recommendedName>
</protein>
<gene>
    <name evidence="5" type="ORF">LTR09_002141</name>
</gene>
<dbReference type="InterPro" id="IPR029058">
    <property type="entry name" value="AB_hydrolase_fold"/>
</dbReference>
<keyword evidence="6" id="KW-1185">Reference proteome</keyword>
<keyword evidence="2 3" id="KW-0378">Hydrolase</keyword>
<feature type="domain" description="Carboxylesterase type B" evidence="4">
    <location>
        <begin position="110"/>
        <end position="518"/>
    </location>
</feature>
<dbReference type="Pfam" id="PF00135">
    <property type="entry name" value="COesterase"/>
    <property type="match status" value="2"/>
</dbReference>
<evidence type="ECO:0000256" key="3">
    <source>
        <dbReference type="RuleBase" id="RU361235"/>
    </source>
</evidence>
<dbReference type="PROSITE" id="PS00122">
    <property type="entry name" value="CARBOXYLESTERASE_B_1"/>
    <property type="match status" value="1"/>
</dbReference>
<evidence type="ECO:0000259" key="4">
    <source>
        <dbReference type="Pfam" id="PF00135"/>
    </source>
</evidence>
<dbReference type="GO" id="GO:0052689">
    <property type="term" value="F:carboxylic ester hydrolase activity"/>
    <property type="evidence" value="ECO:0007669"/>
    <property type="project" value="TreeGrafter"/>
</dbReference>
<sequence>MAFFNASFFAHLLLLASPTDSTVVGRLVDTSSIPAPTAQTRNGTYVGRYAETWNTDYFLGMPYAQPPVGPLRFHTPVPLETSWSGTRNATEYGYECFGYGLDTESQGNYVWIHGGGLVQGGSADRRYNQTFIVQQSAAAGMPIVAVSINYRLSSWGFLYGKEIRNSGNAMNGFRDQRLALQWVQENIAAFGGDPSRVTIQGESSGGTSVGAQLLAYDGRDDGLFAGAIAESGNPVGLNPYPTVEDWEPVIANISRETGCSNAANLLTCLRAVPVAKMNDVINSTATSGAQYGPVIDGDFIVDDAATQLEQGRFVSVPYIIGCDSDEGTGFGGSQRINSTKEMLEAVEASQGFDNATAQDLSILYPDIPEIGIPASFPGRPNGTFGSQYKRTSAVFGDLGMHGPRRWTAMQWVKNGATAYTYRFNVIVNGWDWTSGSIHFQEVAFVFYNTMGLGYPQNLNPNPLEGPQRQKYIEVAQLMSRMWISFVNFGDPNKVLGVDAETWPAYSSDNPQNFVFEQNITSHAEADLYRAEGIHYVGELVAARHGTNCTGLVACGSTTD</sequence>
<dbReference type="PANTHER" id="PTHR43918">
    <property type="entry name" value="ACETYLCHOLINESTERASE"/>
    <property type="match status" value="1"/>
</dbReference>
<dbReference type="PANTHER" id="PTHR43918:SF4">
    <property type="entry name" value="CARBOXYLIC ESTER HYDROLASE"/>
    <property type="match status" value="1"/>
</dbReference>
<dbReference type="SUPFAM" id="SSF53474">
    <property type="entry name" value="alpha/beta-Hydrolases"/>
    <property type="match status" value="1"/>
</dbReference>
<dbReference type="EMBL" id="JAWDJX010000004">
    <property type="protein sequence ID" value="KAK3057102.1"/>
    <property type="molecule type" value="Genomic_DNA"/>
</dbReference>
<feature type="domain" description="Carboxylesterase type B" evidence="4">
    <location>
        <begin position="36"/>
        <end position="98"/>
    </location>
</feature>